<accession>A0ACD5TEQ5</accession>
<evidence type="ECO:0000313" key="1">
    <source>
        <dbReference type="EnsemblPlants" id="AVESA.00010b.r2.1AG0040180.1.CDS"/>
    </source>
</evidence>
<reference evidence="1" key="2">
    <citation type="submission" date="2025-09" db="UniProtKB">
        <authorList>
            <consortium name="EnsemblPlants"/>
        </authorList>
    </citation>
    <scope>IDENTIFICATION</scope>
</reference>
<dbReference type="Proteomes" id="UP001732700">
    <property type="component" value="Chromosome 1A"/>
</dbReference>
<name>A0ACD5TEQ5_AVESA</name>
<evidence type="ECO:0000313" key="2">
    <source>
        <dbReference type="Proteomes" id="UP001732700"/>
    </source>
</evidence>
<proteinExistence type="predicted"/>
<dbReference type="EnsemblPlants" id="AVESA.00010b.r2.1AG0040180.1">
    <property type="protein sequence ID" value="AVESA.00010b.r2.1AG0040180.1.CDS"/>
    <property type="gene ID" value="AVESA.00010b.r2.1AG0040180"/>
</dbReference>
<sequence>MATLNPFELLGDDEGEDPAQLLAKAAAAALKTEAKKAAPAAAAGKPAAKLPTKPAPPAQAVQESRGGSRGGFIQGERGSGRGGRGGYGQNREFGSEDTNGYRGGYGARTGGEEGGDRGPRPPYQGGRRGGYREGEFGDDSERPPRRNYERHSGTGRGYEMKREGAGRGNWGTTSDEFLAQETEALKLDEKAPVPEKQGAPEDAPQAEENKVSKDATANVEEDKEEEDKEMTLDEFEKVLEEKRKALLALKSEERKVEIDKDLQAMQLLSTKKANDEVFIKLGADKDALKKKENAERDERAKKSVSINEFLKPAEGERYYGGRGRGGRGRGDRGGFRGGFGGGYHSPPAAPAIQDQNQFPTLGGK</sequence>
<reference evidence="1" key="1">
    <citation type="submission" date="2021-05" db="EMBL/GenBank/DDBJ databases">
        <authorList>
            <person name="Scholz U."/>
            <person name="Mascher M."/>
            <person name="Fiebig A."/>
        </authorList>
    </citation>
    <scope>NUCLEOTIDE SEQUENCE [LARGE SCALE GENOMIC DNA]</scope>
</reference>
<protein>
    <submittedName>
        <fullName evidence="1">Uncharacterized protein</fullName>
    </submittedName>
</protein>
<keyword evidence="2" id="KW-1185">Reference proteome</keyword>
<organism evidence="1 2">
    <name type="scientific">Avena sativa</name>
    <name type="common">Oat</name>
    <dbReference type="NCBI Taxonomy" id="4498"/>
    <lineage>
        <taxon>Eukaryota</taxon>
        <taxon>Viridiplantae</taxon>
        <taxon>Streptophyta</taxon>
        <taxon>Embryophyta</taxon>
        <taxon>Tracheophyta</taxon>
        <taxon>Spermatophyta</taxon>
        <taxon>Magnoliopsida</taxon>
        <taxon>Liliopsida</taxon>
        <taxon>Poales</taxon>
        <taxon>Poaceae</taxon>
        <taxon>BOP clade</taxon>
        <taxon>Pooideae</taxon>
        <taxon>Poodae</taxon>
        <taxon>Poeae</taxon>
        <taxon>Poeae Chloroplast Group 1 (Aveneae type)</taxon>
        <taxon>Aveninae</taxon>
        <taxon>Avena</taxon>
    </lineage>
</organism>